<evidence type="ECO:0000313" key="1">
    <source>
        <dbReference type="EMBL" id="KAF0393374.1"/>
    </source>
</evidence>
<organism evidence="1 2">
    <name type="scientific">Gigaspora margarita</name>
    <dbReference type="NCBI Taxonomy" id="4874"/>
    <lineage>
        <taxon>Eukaryota</taxon>
        <taxon>Fungi</taxon>
        <taxon>Fungi incertae sedis</taxon>
        <taxon>Mucoromycota</taxon>
        <taxon>Glomeromycotina</taxon>
        <taxon>Glomeromycetes</taxon>
        <taxon>Diversisporales</taxon>
        <taxon>Gigasporaceae</taxon>
        <taxon>Gigaspora</taxon>
    </lineage>
</organism>
<reference evidence="1 2" key="1">
    <citation type="journal article" date="2019" name="Environ. Microbiol.">
        <title>At the nexus of three kingdoms: the genome of the mycorrhizal fungus Gigaspora margarita provides insights into plant, endobacterial and fungal interactions.</title>
        <authorList>
            <person name="Venice F."/>
            <person name="Ghignone S."/>
            <person name="Salvioli di Fossalunga A."/>
            <person name="Amselem J."/>
            <person name="Novero M."/>
            <person name="Xianan X."/>
            <person name="Sedzielewska Toro K."/>
            <person name="Morin E."/>
            <person name="Lipzen A."/>
            <person name="Grigoriev I.V."/>
            <person name="Henrissat B."/>
            <person name="Martin F.M."/>
            <person name="Bonfante P."/>
        </authorList>
    </citation>
    <scope>NUCLEOTIDE SEQUENCE [LARGE SCALE GENOMIC DNA]</scope>
    <source>
        <strain evidence="1 2">BEG34</strain>
    </source>
</reference>
<protein>
    <submittedName>
        <fullName evidence="1">Uncharacterized protein</fullName>
    </submittedName>
</protein>
<comment type="caution">
    <text evidence="1">The sequence shown here is derived from an EMBL/GenBank/DDBJ whole genome shotgun (WGS) entry which is preliminary data.</text>
</comment>
<accession>A0A8H3X1L9</accession>
<name>A0A8H3X1L9_GIGMA</name>
<sequence>MTNEKGGYEYLTSGESSNSWSYLKSAKWSNSPYLKSTDDGNSYGQYNFGLYRKEGASDGQNQQSSPALLSFQDLNPLYNNTTQVQYSFYNQNATSLTNDTPINGFIEPSYDYHVIQNQLCPQPM</sequence>
<dbReference type="Proteomes" id="UP000439903">
    <property type="component" value="Unassembled WGS sequence"/>
</dbReference>
<dbReference type="EMBL" id="WTPW01002173">
    <property type="protein sequence ID" value="KAF0393374.1"/>
    <property type="molecule type" value="Genomic_DNA"/>
</dbReference>
<dbReference type="AlphaFoldDB" id="A0A8H3X1L9"/>
<dbReference type="OrthoDB" id="2384430at2759"/>
<keyword evidence="2" id="KW-1185">Reference proteome</keyword>
<proteinExistence type="predicted"/>
<gene>
    <name evidence="1" type="ORF">F8M41_010430</name>
</gene>
<evidence type="ECO:0000313" key="2">
    <source>
        <dbReference type="Proteomes" id="UP000439903"/>
    </source>
</evidence>